<accession>A0ABS1R4F6</accession>
<organism evidence="1 2">
    <name type="scientific">Sphingobacterium faecale</name>
    <dbReference type="NCBI Taxonomy" id="2803775"/>
    <lineage>
        <taxon>Bacteria</taxon>
        <taxon>Pseudomonadati</taxon>
        <taxon>Bacteroidota</taxon>
        <taxon>Sphingobacteriia</taxon>
        <taxon>Sphingobacteriales</taxon>
        <taxon>Sphingobacteriaceae</taxon>
        <taxon>Sphingobacterium</taxon>
    </lineage>
</organism>
<name>A0ABS1R4F6_9SPHI</name>
<evidence type="ECO:0000313" key="1">
    <source>
        <dbReference type="EMBL" id="MBL1409592.1"/>
    </source>
</evidence>
<dbReference type="RefSeq" id="WP_202103341.1">
    <property type="nucleotide sequence ID" value="NZ_JAERTY010000007.1"/>
</dbReference>
<evidence type="ECO:0000313" key="2">
    <source>
        <dbReference type="Proteomes" id="UP000625283"/>
    </source>
</evidence>
<dbReference type="EMBL" id="JAERTY010000007">
    <property type="protein sequence ID" value="MBL1409592.1"/>
    <property type="molecule type" value="Genomic_DNA"/>
</dbReference>
<dbReference type="Proteomes" id="UP000625283">
    <property type="component" value="Unassembled WGS sequence"/>
</dbReference>
<proteinExistence type="predicted"/>
<sequence>MKKISVNNLDIFGIKRMSREDLKMTKGGEIQCGDNEHWNALLQGCVCDPGYSFNYVFGKCVEQGTPTTGELPPKIATCIGKQRYDDCSWEFQGRTFSGRCDYRFASPLYCVDTMFT</sequence>
<gene>
    <name evidence="1" type="ORF">JKG61_12595</name>
</gene>
<protein>
    <submittedName>
        <fullName evidence="1">Uncharacterized protein</fullName>
    </submittedName>
</protein>
<reference evidence="1 2" key="1">
    <citation type="submission" date="2021-01" db="EMBL/GenBank/DDBJ databases">
        <title>C459-1 draft genome sequence.</title>
        <authorList>
            <person name="Zhang X.-F."/>
        </authorList>
    </citation>
    <scope>NUCLEOTIDE SEQUENCE [LARGE SCALE GENOMIC DNA]</scope>
    <source>
        <strain evidence="2">C459-1</strain>
    </source>
</reference>
<keyword evidence="2" id="KW-1185">Reference proteome</keyword>
<comment type="caution">
    <text evidence="1">The sequence shown here is derived from an EMBL/GenBank/DDBJ whole genome shotgun (WGS) entry which is preliminary data.</text>
</comment>